<protein>
    <submittedName>
        <fullName evidence="5">Hydantoinase B/oxoprolinase family protein</fullName>
    </submittedName>
</protein>
<dbReference type="PANTHER" id="PTHR11365">
    <property type="entry name" value="5-OXOPROLINASE RELATED"/>
    <property type="match status" value="1"/>
</dbReference>
<gene>
    <name evidence="5" type="ORF">R2G56_14255</name>
</gene>
<evidence type="ECO:0000259" key="2">
    <source>
        <dbReference type="Pfam" id="PF01968"/>
    </source>
</evidence>
<organism evidence="5 6">
    <name type="scientific">Nitratireductor aquimarinus</name>
    <dbReference type="NCBI Taxonomy" id="889300"/>
    <lineage>
        <taxon>Bacteria</taxon>
        <taxon>Pseudomonadati</taxon>
        <taxon>Pseudomonadota</taxon>
        <taxon>Alphaproteobacteria</taxon>
        <taxon>Hyphomicrobiales</taxon>
        <taxon>Phyllobacteriaceae</taxon>
        <taxon>Nitratireductor</taxon>
    </lineage>
</organism>
<feature type="domain" description="Hydantoinase/oxoprolinase N-terminal" evidence="4">
    <location>
        <begin position="4"/>
        <end position="181"/>
    </location>
</feature>
<dbReference type="EMBL" id="JAWLIP010000006">
    <property type="protein sequence ID" value="MDV6227458.1"/>
    <property type="molecule type" value="Genomic_DNA"/>
</dbReference>
<comment type="similarity">
    <text evidence="1">Belongs to the oxoprolinase family.</text>
</comment>
<reference evidence="5 6" key="1">
    <citation type="submission" date="2023-10" db="EMBL/GenBank/DDBJ databases">
        <authorList>
            <person name="Venkata Ramana C."/>
            <person name="Sasikala C."/>
            <person name="Dhurka M."/>
        </authorList>
    </citation>
    <scope>NUCLEOTIDE SEQUENCE [LARGE SCALE GENOMIC DNA]</scope>
    <source>
        <strain evidence="5 6">KCTC 32151</strain>
    </source>
</reference>
<evidence type="ECO:0000313" key="5">
    <source>
        <dbReference type="EMBL" id="MDV6227458.1"/>
    </source>
</evidence>
<feature type="domain" description="Hydantoinase B/oxoprolinase" evidence="3">
    <location>
        <begin position="606"/>
        <end position="1117"/>
    </location>
</feature>
<feature type="domain" description="Hydantoinase A/oxoprolinase" evidence="2">
    <location>
        <begin position="202"/>
        <end position="464"/>
    </location>
</feature>
<proteinExistence type="inferred from homology"/>
<keyword evidence="6" id="KW-1185">Reference proteome</keyword>
<dbReference type="Pfam" id="PF02538">
    <property type="entry name" value="Hydantoinase_B"/>
    <property type="match status" value="1"/>
</dbReference>
<dbReference type="Pfam" id="PF01968">
    <property type="entry name" value="Hydantoinase_A"/>
    <property type="match status" value="1"/>
</dbReference>
<evidence type="ECO:0000259" key="3">
    <source>
        <dbReference type="Pfam" id="PF02538"/>
    </source>
</evidence>
<dbReference type="Proteomes" id="UP001185659">
    <property type="component" value="Unassembled WGS sequence"/>
</dbReference>
<dbReference type="RefSeq" id="WP_317561720.1">
    <property type="nucleotide sequence ID" value="NZ_JAWLIP010000006.1"/>
</dbReference>
<dbReference type="InterPro" id="IPR002821">
    <property type="entry name" value="Hydantoinase_A"/>
</dbReference>
<dbReference type="Pfam" id="PF05378">
    <property type="entry name" value="Hydant_A_N"/>
    <property type="match status" value="1"/>
</dbReference>
<evidence type="ECO:0000256" key="1">
    <source>
        <dbReference type="ARBA" id="ARBA00010403"/>
    </source>
</evidence>
<dbReference type="InterPro" id="IPR003692">
    <property type="entry name" value="Hydantoinase_B"/>
</dbReference>
<dbReference type="PANTHER" id="PTHR11365:SF23">
    <property type="entry name" value="HYPOTHETICAL 5-OXOPROLINASE (EUROFUNG)-RELATED"/>
    <property type="match status" value="1"/>
</dbReference>
<name>A0ABU4AMI5_9HYPH</name>
<evidence type="ECO:0000259" key="4">
    <source>
        <dbReference type="Pfam" id="PF05378"/>
    </source>
</evidence>
<accession>A0ABU4AMI5</accession>
<sequence length="1121" mass="116273">MSALGIDVGASTVDLALSANGVLRTGKMTRGAGAVAEEIAAAIRHFSQQWAFEPTALEEIRLGSTGAVNMLLGKQVARVGLITTSGFADTLALARQNRSELYDPVARSPSPTFLVMPDGIHEVEGRLDRNGAEIAPLSVDQIRSAGAALRDQGVEAIAVCFLFSFVNPAHERLCADVLEEVAPGIPVILSHTIDGNAREYERTVSACLEAALCPAQQVNVDRIANKLERLGFSGRLSFADSRGHLVTPKLARTAAGRQLMGGPAASALFSASLANMAGSRQALALDMGSTSTDIVLLENGAPAQTHYSVVAGVPVRNPMADIQSVALGGGARAQWAGAVGIRFSGDANAPTLTDALVSLGQLPTALAPDAGDRIARLAEEAAIACDELAAMIRDAALDSVVAALVRYAVDRNVDPAAVPLIVGGGLGGVMAHALGERLGVSRVIVDELAAVSGAAGLLLARHVSEASETLNAPLNGLTDERLRQTLDTLRAEAPAASEGVVHITIAPNAFMHPVTLTLDEGQPTVETIREAFTAYHTERFGNPSREAGFVFRIGRFLLEDQKVLEKKLAGGESIGLQPAPGWERVIEGDLVSFVRRNSAAVALRPETLQMRLNAIAQTMQEMLFRTAVSPVVREGNDAAAALLTPTGELLALSDAIPLLLGALDGSVRSMLDHFPVETMREGDLYLMNDPFLGGTHLPDLTVMRPVFAEGKVIALAASILHHQDIGGMRAGSVPPDAVDIFQEGLRLPPLRMGAGDRIDPLVVNLISANSRAADTVLGDLSSQIGAAVKAASLVGSLAEEIGMDAFATGIVTCLERGEALARDTIFTMAPGPHVASGQLDPAPGLPEVRIALSLDCSDGRFRADFTGTSGQVAAPINCVRSGPFAAAFYSLLSAMGDTVFRNGGVVRTMELVLPENCAINASPPAAVNARMGIVRSTTSTLLQGLARALPEIMPAANSGMSFVLAFSGTGADGKRFIATEIIAGGAGGGPQSDGVSGISTDVGNAMNMPGEALESQIPVRLVSASIRRGSGGAGRYRGGDGIQRRYLALQDGINVSLRGDRFRHVPDGLLGGGAPQPAAARVVRADGTVEELGSRSAPVLGRGDQLVVESCGGAGYGVQEG</sequence>
<dbReference type="InterPro" id="IPR008040">
    <property type="entry name" value="Hydant_A_N"/>
</dbReference>
<dbReference type="InterPro" id="IPR045079">
    <property type="entry name" value="Oxoprolinase-like"/>
</dbReference>
<evidence type="ECO:0000313" key="6">
    <source>
        <dbReference type="Proteomes" id="UP001185659"/>
    </source>
</evidence>
<comment type="caution">
    <text evidence="5">The sequence shown here is derived from an EMBL/GenBank/DDBJ whole genome shotgun (WGS) entry which is preliminary data.</text>
</comment>